<dbReference type="Gene3D" id="2.60.40.3960">
    <property type="entry name" value="Velvet domain"/>
    <property type="match status" value="1"/>
</dbReference>
<organism evidence="1 2">
    <name type="scientific">Penicillium nalgiovense</name>
    <dbReference type="NCBI Taxonomy" id="60175"/>
    <lineage>
        <taxon>Eukaryota</taxon>
        <taxon>Fungi</taxon>
        <taxon>Dikarya</taxon>
        <taxon>Ascomycota</taxon>
        <taxon>Pezizomycotina</taxon>
        <taxon>Eurotiomycetes</taxon>
        <taxon>Eurotiomycetidae</taxon>
        <taxon>Eurotiales</taxon>
        <taxon>Aspergillaceae</taxon>
        <taxon>Penicillium</taxon>
    </lineage>
</organism>
<comment type="caution">
    <text evidence="1">The sequence shown here is derived from an EMBL/GenBank/DDBJ whole genome shotgun (WGS) entry which is preliminary data.</text>
</comment>
<proteinExistence type="predicted"/>
<evidence type="ECO:0000313" key="1">
    <source>
        <dbReference type="EMBL" id="OQE66609.1"/>
    </source>
</evidence>
<dbReference type="OMA" id="VMFGESN"/>
<name>A0A1V6WUQ7_PENNA</name>
<gene>
    <name evidence="1" type="ORF">PENNAL_c0185G00156</name>
</gene>
<protein>
    <recommendedName>
        <fullName evidence="3">Velvet domain-containing protein</fullName>
    </recommendedName>
</protein>
<dbReference type="EMBL" id="MOOB01000185">
    <property type="protein sequence ID" value="OQE66609.1"/>
    <property type="molecule type" value="Genomic_DNA"/>
</dbReference>
<dbReference type="AlphaFoldDB" id="A0A1V6WUQ7"/>
<dbReference type="InterPro" id="IPR038491">
    <property type="entry name" value="Velvet_dom_sf"/>
</dbReference>
<accession>A0A1V6WUQ7</accession>
<dbReference type="Proteomes" id="UP000191691">
    <property type="component" value="Unassembled WGS sequence"/>
</dbReference>
<reference evidence="2" key="1">
    <citation type="journal article" date="2017" name="Nat. Microbiol.">
        <title>Global analysis of biosynthetic gene clusters reveals vast potential of secondary metabolite production in Penicillium species.</title>
        <authorList>
            <person name="Nielsen J.C."/>
            <person name="Grijseels S."/>
            <person name="Prigent S."/>
            <person name="Ji B."/>
            <person name="Dainat J."/>
            <person name="Nielsen K.F."/>
            <person name="Frisvad J.C."/>
            <person name="Workman M."/>
            <person name="Nielsen J."/>
        </authorList>
    </citation>
    <scope>NUCLEOTIDE SEQUENCE [LARGE SCALE GENOMIC DNA]</scope>
    <source>
        <strain evidence="2">IBT 13039</strain>
    </source>
</reference>
<keyword evidence="2" id="KW-1185">Reference proteome</keyword>
<evidence type="ECO:0000313" key="2">
    <source>
        <dbReference type="Proteomes" id="UP000191691"/>
    </source>
</evidence>
<sequence>MSFPTAIKRKGKKRNMMLGPSEGQECPPGYDTTIRFSREPPFILQHGAPLTVSVMVIFGESGNFPRMQTQAYAVNVSLVDEYGAKTSGGLQGSLTSNIQFRPDQHAHGFAVFNNLAICQTGPQRLRALLGALSCSGMTVEARADSKVFHIRSWKNKAETAEDDSDPLAQAIEGSNLARALDGPVDKETEK</sequence>
<evidence type="ECO:0008006" key="3">
    <source>
        <dbReference type="Google" id="ProtNLM"/>
    </source>
</evidence>